<name>A0A284RJQ9_ARMOS</name>
<evidence type="ECO:0000313" key="2">
    <source>
        <dbReference type="Proteomes" id="UP000219338"/>
    </source>
</evidence>
<sequence>MEHDLVDEQQEGQTINVPELEAGVLYAVLTFRGDYTSWDWSFFVPDSAVTPIGKSGALFHVVNYPSQGTTGTLERWTFEMEPNKDVNAWPEIVAIVRLGDLSGLGCFKDVVQELITTFSTVDMNIDPVEMSTRRWFLDALWVLHDCGFVTCDDAWLLERELKKYAFSSMDTYLEAGGCKVFKSEHCS</sequence>
<dbReference type="OMA" id="YLEAGGC"/>
<keyword evidence="2" id="KW-1185">Reference proteome</keyword>
<dbReference type="EMBL" id="FUEG01000010">
    <property type="protein sequence ID" value="SJL08967.1"/>
    <property type="molecule type" value="Genomic_DNA"/>
</dbReference>
<accession>A0A284RJQ9</accession>
<evidence type="ECO:0000313" key="1">
    <source>
        <dbReference type="EMBL" id="SJL08967.1"/>
    </source>
</evidence>
<protein>
    <submittedName>
        <fullName evidence="1">Uncharacterized protein</fullName>
    </submittedName>
</protein>
<dbReference type="Proteomes" id="UP000219338">
    <property type="component" value="Unassembled WGS sequence"/>
</dbReference>
<organism evidence="1 2">
    <name type="scientific">Armillaria ostoyae</name>
    <name type="common">Armillaria root rot fungus</name>
    <dbReference type="NCBI Taxonomy" id="47428"/>
    <lineage>
        <taxon>Eukaryota</taxon>
        <taxon>Fungi</taxon>
        <taxon>Dikarya</taxon>
        <taxon>Basidiomycota</taxon>
        <taxon>Agaricomycotina</taxon>
        <taxon>Agaricomycetes</taxon>
        <taxon>Agaricomycetidae</taxon>
        <taxon>Agaricales</taxon>
        <taxon>Marasmiineae</taxon>
        <taxon>Physalacriaceae</taxon>
        <taxon>Armillaria</taxon>
    </lineage>
</organism>
<gene>
    <name evidence="1" type="ORF">ARMOST_12343</name>
</gene>
<reference evidence="2" key="1">
    <citation type="journal article" date="2017" name="Nat. Ecol. Evol.">
        <title>Genome expansion and lineage-specific genetic innovations in the forest pathogenic fungi Armillaria.</title>
        <authorList>
            <person name="Sipos G."/>
            <person name="Prasanna A.N."/>
            <person name="Walter M.C."/>
            <person name="O'Connor E."/>
            <person name="Balint B."/>
            <person name="Krizsan K."/>
            <person name="Kiss B."/>
            <person name="Hess J."/>
            <person name="Varga T."/>
            <person name="Slot J."/>
            <person name="Riley R."/>
            <person name="Boka B."/>
            <person name="Rigling D."/>
            <person name="Barry K."/>
            <person name="Lee J."/>
            <person name="Mihaltcheva S."/>
            <person name="LaButti K."/>
            <person name="Lipzen A."/>
            <person name="Waldron R."/>
            <person name="Moloney N.M."/>
            <person name="Sperisen C."/>
            <person name="Kredics L."/>
            <person name="Vagvoelgyi C."/>
            <person name="Patrignani A."/>
            <person name="Fitzpatrick D."/>
            <person name="Nagy I."/>
            <person name="Doyle S."/>
            <person name="Anderson J.B."/>
            <person name="Grigoriev I.V."/>
            <person name="Gueldener U."/>
            <person name="Muensterkoetter M."/>
            <person name="Nagy L.G."/>
        </authorList>
    </citation>
    <scope>NUCLEOTIDE SEQUENCE [LARGE SCALE GENOMIC DNA]</scope>
    <source>
        <strain evidence="2">C18/9</strain>
    </source>
</reference>
<dbReference type="OrthoDB" id="3016366at2759"/>
<proteinExistence type="predicted"/>
<dbReference type="AlphaFoldDB" id="A0A284RJQ9"/>